<dbReference type="InterPro" id="IPR000262">
    <property type="entry name" value="FMN-dep_DH"/>
</dbReference>
<dbReference type="RefSeq" id="WP_094838749.1">
    <property type="nucleotide sequence ID" value="NZ_NEVQ01000020.1"/>
</dbReference>
<comment type="caution">
    <text evidence="10">The sequence shown here is derived from an EMBL/GenBank/DDBJ whole genome shotgun (WGS) entry which is preliminary data.</text>
</comment>
<feature type="binding site" evidence="7">
    <location>
        <position position="308"/>
    </location>
    <ligand>
        <name>FMN</name>
        <dbReference type="ChEBI" id="CHEBI:58210"/>
    </ligand>
</feature>
<comment type="similarity">
    <text evidence="5">Belongs to the FMN-dependent alpha-hydroxy acid dehydrogenase family.</text>
</comment>
<dbReference type="InterPro" id="IPR012133">
    <property type="entry name" value="Alpha-hydoxy_acid_DH_FMN"/>
</dbReference>
<evidence type="ECO:0000313" key="11">
    <source>
        <dbReference type="Proteomes" id="UP000216885"/>
    </source>
</evidence>
<organism evidence="10 11">
    <name type="scientific">Bordetella genomosp. 4</name>
    <dbReference type="NCBI Taxonomy" id="463044"/>
    <lineage>
        <taxon>Bacteria</taxon>
        <taxon>Pseudomonadati</taxon>
        <taxon>Pseudomonadota</taxon>
        <taxon>Betaproteobacteria</taxon>
        <taxon>Burkholderiales</taxon>
        <taxon>Alcaligenaceae</taxon>
        <taxon>Bordetella</taxon>
    </lineage>
</organism>
<evidence type="ECO:0000256" key="6">
    <source>
        <dbReference type="PIRSR" id="PIRSR000138-1"/>
    </source>
</evidence>
<feature type="binding site" evidence="7">
    <location>
        <begin position="110"/>
        <end position="112"/>
    </location>
    <ligand>
        <name>FMN</name>
        <dbReference type="ChEBI" id="CHEBI:58210"/>
    </ligand>
</feature>
<dbReference type="PANTHER" id="PTHR10578">
    <property type="entry name" value="S -2-HYDROXY-ACID OXIDASE-RELATED"/>
    <property type="match status" value="1"/>
</dbReference>
<keyword evidence="11" id="KW-1185">Reference proteome</keyword>
<sequence>MTAPTNYTTSIPQDTSEAADTKPVAAKPLPAVLKQVHCLDDFQPLARNKLPRQLYSYIANGADDEVSMGRNRQAFNRWAFSPRVLEGVEKRTQGITLFDQQYASPFGISPVGLAAMWSYRGDIVLAKTAREHRVPAVMSGASLIRMEDVAEAAPGTWFQAYLPGDEKRIAELLARIEAAGFGTLVLTVDLPVQVNPERYVKNGFSTPLRPSARLAWDGISHPRWLAGTFLRTLTRHGMPHFENWRAERGAPILSASVKRDFVARDHLCWEHVKVARKLWKGPLVIKGIMRKEDAQLARSAGADGIIVSNHGGRQLDSALSPLDVLPEIAETAEGLVVMMDSGIRRGTDVLKALALGARCVFNGRSFNYAATVAGEAGVAHAIHILRTEVDRDMALLGINHPYEIDHTLLRRAPL</sequence>
<evidence type="ECO:0000256" key="7">
    <source>
        <dbReference type="PIRSR" id="PIRSR000138-2"/>
    </source>
</evidence>
<evidence type="ECO:0000256" key="1">
    <source>
        <dbReference type="ARBA" id="ARBA00001917"/>
    </source>
</evidence>
<feature type="binding site" evidence="7">
    <location>
        <position position="161"/>
    </location>
    <ligand>
        <name>glyoxylate</name>
        <dbReference type="ChEBI" id="CHEBI:36655"/>
    </ligand>
</feature>
<feature type="domain" description="FMN hydroxy acid dehydrogenase" evidence="9">
    <location>
        <begin position="31"/>
        <end position="414"/>
    </location>
</feature>
<keyword evidence="3 7" id="KW-0288">FMN</keyword>
<dbReference type="PROSITE" id="PS51349">
    <property type="entry name" value="FMN_HYDROXY_ACID_DH_2"/>
    <property type="match status" value="1"/>
</dbReference>
<feature type="binding site" evidence="7">
    <location>
        <position position="57"/>
    </location>
    <ligand>
        <name>glyoxylate</name>
        <dbReference type="ChEBI" id="CHEBI:36655"/>
    </ligand>
</feature>
<dbReference type="GO" id="GO:0004459">
    <property type="term" value="F:L-lactate dehydrogenase (NAD+) activity"/>
    <property type="evidence" value="ECO:0007669"/>
    <property type="project" value="TreeGrafter"/>
</dbReference>
<feature type="binding site" evidence="7">
    <location>
        <begin position="340"/>
        <end position="344"/>
    </location>
    <ligand>
        <name>FMN</name>
        <dbReference type="ChEBI" id="CHEBI:58210"/>
    </ligand>
</feature>
<dbReference type="CDD" id="cd02809">
    <property type="entry name" value="alpha_hydroxyacid_oxid_FMN"/>
    <property type="match status" value="1"/>
</dbReference>
<name>A0A261TTF2_9BORD</name>
<dbReference type="Gene3D" id="3.20.20.70">
    <property type="entry name" value="Aldolase class I"/>
    <property type="match status" value="1"/>
</dbReference>
<evidence type="ECO:0000256" key="3">
    <source>
        <dbReference type="ARBA" id="ARBA00022643"/>
    </source>
</evidence>
<protein>
    <submittedName>
        <fullName evidence="10">Alpha-hydroxy-acid oxidizing enzyme</fullName>
    </submittedName>
</protein>
<dbReference type="PIRSF" id="PIRSF000138">
    <property type="entry name" value="Al-hdrx_acd_dh"/>
    <property type="match status" value="1"/>
</dbReference>
<feature type="compositionally biased region" description="Polar residues" evidence="8">
    <location>
        <begin position="1"/>
        <end position="18"/>
    </location>
</feature>
<dbReference type="GO" id="GO:0010181">
    <property type="term" value="F:FMN binding"/>
    <property type="evidence" value="ECO:0007669"/>
    <property type="project" value="InterPro"/>
</dbReference>
<feature type="binding site" evidence="7">
    <location>
        <position position="139"/>
    </location>
    <ligand>
        <name>FMN</name>
        <dbReference type="ChEBI" id="CHEBI:58210"/>
    </ligand>
</feature>
<dbReference type="AlphaFoldDB" id="A0A261TTF2"/>
<keyword evidence="4" id="KW-0560">Oxidoreductase</keyword>
<dbReference type="SUPFAM" id="SSF51395">
    <property type="entry name" value="FMN-linked oxidoreductases"/>
    <property type="match status" value="1"/>
</dbReference>
<accession>A0A261TTF2</accession>
<evidence type="ECO:0000259" key="9">
    <source>
        <dbReference type="PROSITE" id="PS51349"/>
    </source>
</evidence>
<gene>
    <name evidence="10" type="ORF">CAL20_19795</name>
</gene>
<feature type="binding site" evidence="7">
    <location>
        <position position="313"/>
    </location>
    <ligand>
        <name>glyoxylate</name>
        <dbReference type="ChEBI" id="CHEBI:36655"/>
    </ligand>
</feature>
<dbReference type="InterPro" id="IPR037396">
    <property type="entry name" value="FMN_HAD"/>
</dbReference>
<comment type="cofactor">
    <cofactor evidence="1">
        <name>FMN</name>
        <dbReference type="ChEBI" id="CHEBI:58210"/>
    </cofactor>
</comment>
<dbReference type="Pfam" id="PF01070">
    <property type="entry name" value="FMN_dh"/>
    <property type="match status" value="1"/>
</dbReference>
<evidence type="ECO:0000256" key="8">
    <source>
        <dbReference type="SAM" id="MobiDB-lite"/>
    </source>
</evidence>
<keyword evidence="2 7" id="KW-0285">Flavoprotein</keyword>
<feature type="active site" description="Proton acceptor" evidence="6">
    <location>
        <position position="310"/>
    </location>
</feature>
<dbReference type="Proteomes" id="UP000216885">
    <property type="component" value="Unassembled WGS sequence"/>
</dbReference>
<dbReference type="InterPro" id="IPR008259">
    <property type="entry name" value="FMN_hydac_DH_AS"/>
</dbReference>
<dbReference type="PROSITE" id="PS00557">
    <property type="entry name" value="FMN_HYDROXY_ACID_DH_1"/>
    <property type="match status" value="1"/>
</dbReference>
<feature type="binding site" evidence="7">
    <location>
        <position position="310"/>
    </location>
    <ligand>
        <name>glyoxylate</name>
        <dbReference type="ChEBI" id="CHEBI:36655"/>
    </ligand>
</feature>
<evidence type="ECO:0000256" key="4">
    <source>
        <dbReference type="ARBA" id="ARBA00023002"/>
    </source>
</evidence>
<dbReference type="PANTHER" id="PTHR10578:SF107">
    <property type="entry name" value="2-HYDROXYACID OXIDASE 1"/>
    <property type="match status" value="1"/>
</dbReference>
<proteinExistence type="inferred from homology"/>
<reference evidence="10 11" key="1">
    <citation type="submission" date="2017-05" db="EMBL/GenBank/DDBJ databases">
        <title>Complete and WGS of Bordetella genogroups.</title>
        <authorList>
            <person name="Spilker T."/>
            <person name="LiPuma J."/>
        </authorList>
    </citation>
    <scope>NUCLEOTIDE SEQUENCE [LARGE SCALE GENOMIC DNA]</scope>
    <source>
        <strain evidence="10 11">AU9919</strain>
    </source>
</reference>
<evidence type="ECO:0000313" key="10">
    <source>
        <dbReference type="EMBL" id="OZI52909.1"/>
    </source>
</evidence>
<feature type="binding site" evidence="7">
    <location>
        <position position="187"/>
    </location>
    <ligand>
        <name>FMN</name>
        <dbReference type="ChEBI" id="CHEBI:58210"/>
    </ligand>
</feature>
<dbReference type="EMBL" id="NEVQ01000020">
    <property type="protein sequence ID" value="OZI52909.1"/>
    <property type="molecule type" value="Genomic_DNA"/>
</dbReference>
<feature type="region of interest" description="Disordered" evidence="8">
    <location>
        <begin position="1"/>
        <end position="21"/>
    </location>
</feature>
<dbReference type="InterPro" id="IPR013785">
    <property type="entry name" value="Aldolase_TIM"/>
</dbReference>
<feature type="binding site" evidence="7">
    <location>
        <position position="159"/>
    </location>
    <ligand>
        <name>FMN</name>
        <dbReference type="ChEBI" id="CHEBI:58210"/>
    </ligand>
</feature>
<evidence type="ECO:0000256" key="5">
    <source>
        <dbReference type="ARBA" id="ARBA00024042"/>
    </source>
</evidence>
<evidence type="ECO:0000256" key="2">
    <source>
        <dbReference type="ARBA" id="ARBA00022630"/>
    </source>
</evidence>
<dbReference type="GO" id="GO:0009060">
    <property type="term" value="P:aerobic respiration"/>
    <property type="evidence" value="ECO:0007669"/>
    <property type="project" value="TreeGrafter"/>
</dbReference>
<feature type="binding site" evidence="7">
    <location>
        <begin position="363"/>
        <end position="364"/>
    </location>
    <ligand>
        <name>FMN</name>
        <dbReference type="ChEBI" id="CHEBI:58210"/>
    </ligand>
</feature>
<dbReference type="GO" id="GO:0005886">
    <property type="term" value="C:plasma membrane"/>
    <property type="evidence" value="ECO:0007669"/>
    <property type="project" value="TreeGrafter"/>
</dbReference>
<feature type="binding site" evidence="7">
    <location>
        <position position="286"/>
    </location>
    <ligand>
        <name>FMN</name>
        <dbReference type="ChEBI" id="CHEBI:58210"/>
    </ligand>
</feature>